<keyword evidence="4" id="KW-1185">Reference proteome</keyword>
<feature type="domain" description="Reverse transcriptase" evidence="2">
    <location>
        <begin position="1"/>
        <end position="103"/>
    </location>
</feature>
<keyword evidence="3" id="KW-0548">Nucleotidyltransferase</keyword>
<dbReference type="EMBL" id="BGZK01000954">
    <property type="protein sequence ID" value="GBP66297.1"/>
    <property type="molecule type" value="Genomic_DNA"/>
</dbReference>
<proteinExistence type="predicted"/>
<dbReference type="Pfam" id="PF00078">
    <property type="entry name" value="RVT_1"/>
    <property type="match status" value="1"/>
</dbReference>
<dbReference type="AlphaFoldDB" id="A0A4C1XVN9"/>
<dbReference type="InterPro" id="IPR000477">
    <property type="entry name" value="RT_dom"/>
</dbReference>
<evidence type="ECO:0000313" key="4">
    <source>
        <dbReference type="Proteomes" id="UP000299102"/>
    </source>
</evidence>
<dbReference type="Proteomes" id="UP000299102">
    <property type="component" value="Unassembled WGS sequence"/>
</dbReference>
<comment type="caution">
    <text evidence="3">The sequence shown here is derived from an EMBL/GenBank/DDBJ whole genome shotgun (WGS) entry which is preliminary data.</text>
</comment>
<evidence type="ECO:0000259" key="2">
    <source>
        <dbReference type="PROSITE" id="PS50878"/>
    </source>
</evidence>
<dbReference type="OrthoDB" id="10050074at2759"/>
<dbReference type="PROSITE" id="PS50878">
    <property type="entry name" value="RT_POL"/>
    <property type="match status" value="1"/>
</dbReference>
<keyword evidence="3" id="KW-0695">RNA-directed DNA polymerase</keyword>
<dbReference type="GO" id="GO:0003964">
    <property type="term" value="F:RNA-directed DNA polymerase activity"/>
    <property type="evidence" value="ECO:0007669"/>
    <property type="project" value="UniProtKB-KW"/>
</dbReference>
<accession>A0A4C1XVN9</accession>
<organism evidence="3 4">
    <name type="scientific">Eumeta variegata</name>
    <name type="common">Bagworm moth</name>
    <name type="synonym">Eumeta japonica</name>
    <dbReference type="NCBI Taxonomy" id="151549"/>
    <lineage>
        <taxon>Eukaryota</taxon>
        <taxon>Metazoa</taxon>
        <taxon>Ecdysozoa</taxon>
        <taxon>Arthropoda</taxon>
        <taxon>Hexapoda</taxon>
        <taxon>Insecta</taxon>
        <taxon>Pterygota</taxon>
        <taxon>Neoptera</taxon>
        <taxon>Endopterygota</taxon>
        <taxon>Lepidoptera</taxon>
        <taxon>Glossata</taxon>
        <taxon>Ditrysia</taxon>
        <taxon>Tineoidea</taxon>
        <taxon>Psychidae</taxon>
        <taxon>Oiketicinae</taxon>
        <taxon>Eumeta</taxon>
    </lineage>
</organism>
<reference evidence="3 4" key="1">
    <citation type="journal article" date="2019" name="Commun. Biol.">
        <title>The bagworm genome reveals a unique fibroin gene that provides high tensile strength.</title>
        <authorList>
            <person name="Kono N."/>
            <person name="Nakamura H."/>
            <person name="Ohtoshi R."/>
            <person name="Tomita M."/>
            <person name="Numata K."/>
            <person name="Arakawa K."/>
        </authorList>
    </citation>
    <scope>NUCLEOTIDE SEQUENCE [LARGE SCALE GENOMIC DNA]</scope>
</reference>
<sequence length="342" mass="38974">MARRHERTHSTRRLIRAGVPQGSALSPLLYSAYTNDIPRPTSGVQLALFADDTALFFRSRTRRSIFRHLPKAIDELGQWFRKWRIEPVFAHADSKVLYRLQVVQNKFCRAATDAHWCVRNSILHRDIELPTLTKYMKNASKRFFDIAGSHPNALLRAAVDYQPPPPTHFLRRPRNLGHQPELPLVHPAAADRSRPGRRNGNRPVTVSGDILCRGDTPQESSIGHVTRRRQSHVPSGCARYSTLYKIIMRNELSLPEPQPLVNGHGNEQPIPYVLVGGEAFGLTYDRGKVIRPKGTIGAHERWQCVTRWLVLSVCEHLKIALHQHSSLRKSKRSILRHSSDHT</sequence>
<name>A0A4C1XVN9_EUMVA</name>
<keyword evidence="3" id="KW-0808">Transferase</keyword>
<dbReference type="STRING" id="151549.A0A4C1XVN9"/>
<protein>
    <submittedName>
        <fullName evidence="3">Probable RNA-directed DNA polymerase from transposon BS</fullName>
    </submittedName>
</protein>
<evidence type="ECO:0000313" key="3">
    <source>
        <dbReference type="EMBL" id="GBP66297.1"/>
    </source>
</evidence>
<evidence type="ECO:0000256" key="1">
    <source>
        <dbReference type="SAM" id="MobiDB-lite"/>
    </source>
</evidence>
<gene>
    <name evidence="3" type="primary">RTase</name>
    <name evidence="3" type="ORF">EVAR_77913_1</name>
</gene>
<feature type="region of interest" description="Disordered" evidence="1">
    <location>
        <begin position="189"/>
        <end position="230"/>
    </location>
</feature>